<dbReference type="Proteomes" id="UP000887566">
    <property type="component" value="Unplaced"/>
</dbReference>
<evidence type="ECO:0000313" key="9">
    <source>
        <dbReference type="WBParaSite" id="PSAMB.scaffold1040size36781.g10564.t1"/>
    </source>
</evidence>
<dbReference type="GO" id="GO:0000340">
    <property type="term" value="F:RNA 7-methylguanosine cap binding"/>
    <property type="evidence" value="ECO:0007669"/>
    <property type="project" value="TreeGrafter"/>
</dbReference>
<evidence type="ECO:0000256" key="1">
    <source>
        <dbReference type="ARBA" id="ARBA00009860"/>
    </source>
</evidence>
<evidence type="ECO:0000256" key="7">
    <source>
        <dbReference type="SAM" id="MobiDB-lite"/>
    </source>
</evidence>
<accession>A0A914UII6</accession>
<keyword evidence="8" id="KW-1185">Reference proteome</keyword>
<evidence type="ECO:0000313" key="8">
    <source>
        <dbReference type="Proteomes" id="UP000887566"/>
    </source>
</evidence>
<dbReference type="GO" id="GO:0016281">
    <property type="term" value="C:eukaryotic translation initiation factor 4F complex"/>
    <property type="evidence" value="ECO:0007669"/>
    <property type="project" value="TreeGrafter"/>
</dbReference>
<keyword evidence="5 6" id="KW-0648">Protein biosynthesis</keyword>
<dbReference type="WBParaSite" id="PSAMB.scaffold1040size36781.g10564.t1">
    <property type="protein sequence ID" value="PSAMB.scaffold1040size36781.g10564.t1"/>
    <property type="gene ID" value="PSAMB.scaffold1040size36781.g10564"/>
</dbReference>
<dbReference type="AlphaFoldDB" id="A0A914UII6"/>
<evidence type="ECO:0000256" key="2">
    <source>
        <dbReference type="ARBA" id="ARBA00022540"/>
    </source>
</evidence>
<dbReference type="Pfam" id="PF01652">
    <property type="entry name" value="IF4E"/>
    <property type="match status" value="2"/>
</dbReference>
<dbReference type="GO" id="GO:0003743">
    <property type="term" value="F:translation initiation factor activity"/>
    <property type="evidence" value="ECO:0007669"/>
    <property type="project" value="UniProtKB-KW"/>
</dbReference>
<evidence type="ECO:0000256" key="6">
    <source>
        <dbReference type="RuleBase" id="RU004374"/>
    </source>
</evidence>
<dbReference type="InterPro" id="IPR023398">
    <property type="entry name" value="TIF_eIF4e-like"/>
</dbReference>
<evidence type="ECO:0000256" key="5">
    <source>
        <dbReference type="ARBA" id="ARBA00022917"/>
    </source>
</evidence>
<keyword evidence="2 6" id="KW-0396">Initiation factor</keyword>
<name>A0A914UII6_9BILA</name>
<feature type="compositionally biased region" description="Polar residues" evidence="7">
    <location>
        <begin position="7"/>
        <end position="20"/>
    </location>
</feature>
<dbReference type="SUPFAM" id="SSF55418">
    <property type="entry name" value="eIF4e-like"/>
    <property type="match status" value="2"/>
</dbReference>
<dbReference type="GO" id="GO:0006417">
    <property type="term" value="P:regulation of translation"/>
    <property type="evidence" value="ECO:0007669"/>
    <property type="project" value="UniProtKB-KW"/>
</dbReference>
<dbReference type="InterPro" id="IPR001040">
    <property type="entry name" value="TIF_eIF_4E"/>
</dbReference>
<evidence type="ECO:0000256" key="3">
    <source>
        <dbReference type="ARBA" id="ARBA00022845"/>
    </source>
</evidence>
<dbReference type="PANTHER" id="PTHR11960">
    <property type="entry name" value="EUKARYOTIC TRANSLATION INITIATION FACTOR 4E RELATED"/>
    <property type="match status" value="1"/>
</dbReference>
<sequence length="465" mass="52698">MEETCHKPSSSPNAEEMSNGSREDEVIAQATDSSAVMPSGSNVSPKKITKKVELPPILKINHPLKHRWVLWHLNNDRSNKTWQAGLSRICDFDSVETFWALFNNIVPPSGLSQACDYNVFREGTEPTWEANKGGGRWLISVNDELDVCWLELLLAMIGEQFGEYSDLICGAVVSKRNKGDKVSIWTHDQNETTGNAHIRDVLQKKLSAQISANRIRFAEYEKFWIQVHTSYSSMDTRTQVQNGEKIGEEGEADVPSVEVSPPTGDAVLPVSLTIKHPLKHKWALWHLSADRNKSWENRLNEICAFDTVEDFWALYNNIRPPSALQWSCDYNVFREGIRPMWEEEQNKRGGRWLISIDKVRHNDLLDIFWLEVLLAIIGEQFGEHGEEICGAVANIRNKGDKISIWTRDASNSAANIKIGEILKKKLLSADLPAHIPHPPFDVLRYENHDEVQNKSGSTVKARLTV</sequence>
<evidence type="ECO:0000256" key="4">
    <source>
        <dbReference type="ARBA" id="ARBA00022884"/>
    </source>
</evidence>
<feature type="region of interest" description="Disordered" evidence="7">
    <location>
        <begin position="1"/>
        <end position="46"/>
    </location>
</feature>
<proteinExistence type="inferred from homology"/>
<organism evidence="8 9">
    <name type="scientific">Plectus sambesii</name>
    <dbReference type="NCBI Taxonomy" id="2011161"/>
    <lineage>
        <taxon>Eukaryota</taxon>
        <taxon>Metazoa</taxon>
        <taxon>Ecdysozoa</taxon>
        <taxon>Nematoda</taxon>
        <taxon>Chromadorea</taxon>
        <taxon>Plectida</taxon>
        <taxon>Plectina</taxon>
        <taxon>Plectoidea</taxon>
        <taxon>Plectidae</taxon>
        <taxon>Plectus</taxon>
    </lineage>
</organism>
<comment type="similarity">
    <text evidence="1 6">Belongs to the eukaryotic initiation factor 4E family.</text>
</comment>
<dbReference type="PANTHER" id="PTHR11960:SF8">
    <property type="entry name" value="EUKARYOTIC TRANSLATION INITIATION FACTOR 4E1-RELATED"/>
    <property type="match status" value="1"/>
</dbReference>
<keyword evidence="4 6" id="KW-0694">RNA-binding</keyword>
<reference evidence="9" key="1">
    <citation type="submission" date="2022-11" db="UniProtKB">
        <authorList>
            <consortium name="WormBaseParasite"/>
        </authorList>
    </citation>
    <scope>IDENTIFICATION</scope>
</reference>
<keyword evidence="3" id="KW-0810">Translation regulation</keyword>
<feature type="compositionally biased region" description="Polar residues" evidence="7">
    <location>
        <begin position="30"/>
        <end position="44"/>
    </location>
</feature>
<protein>
    <submittedName>
        <fullName evidence="9">EIF-4F 25 kDa subunit</fullName>
    </submittedName>
</protein>
<dbReference type="Gene3D" id="3.30.760.10">
    <property type="entry name" value="RNA Cap, Translation Initiation Factor Eif4e"/>
    <property type="match status" value="2"/>
</dbReference>